<name>A0A9D9HE49_9BACT</name>
<dbReference type="Gene3D" id="3.40.1190.10">
    <property type="entry name" value="Mur-like, catalytic domain"/>
    <property type="match status" value="1"/>
</dbReference>
<dbReference type="InterPro" id="IPR004101">
    <property type="entry name" value="Mur_ligase_C"/>
</dbReference>
<dbReference type="InterPro" id="IPR013221">
    <property type="entry name" value="Mur_ligase_cen"/>
</dbReference>
<dbReference type="InterPro" id="IPR050061">
    <property type="entry name" value="MurCDEF_pg_biosynth"/>
</dbReference>
<organism evidence="3 4">
    <name type="scientific">Candidatus Enterocola intestinipullorum</name>
    <dbReference type="NCBI Taxonomy" id="2840783"/>
    <lineage>
        <taxon>Bacteria</taxon>
        <taxon>Pseudomonadati</taxon>
        <taxon>Bacteroidota</taxon>
        <taxon>Bacteroidia</taxon>
        <taxon>Bacteroidales</taxon>
        <taxon>Candidatus Enterocola</taxon>
    </lineage>
</organism>
<feature type="domain" description="Mur ligase C-terminal" evidence="1">
    <location>
        <begin position="271"/>
        <end position="396"/>
    </location>
</feature>
<dbReference type="EMBL" id="JADIMR010000046">
    <property type="protein sequence ID" value="MBO8446733.1"/>
    <property type="molecule type" value="Genomic_DNA"/>
</dbReference>
<dbReference type="InterPro" id="IPR036615">
    <property type="entry name" value="Mur_ligase_C_dom_sf"/>
</dbReference>
<dbReference type="Pfam" id="PF08245">
    <property type="entry name" value="Mur_ligase_M"/>
    <property type="match status" value="1"/>
</dbReference>
<evidence type="ECO:0000313" key="4">
    <source>
        <dbReference type="Proteomes" id="UP000823637"/>
    </source>
</evidence>
<dbReference type="GO" id="GO:0005524">
    <property type="term" value="F:ATP binding"/>
    <property type="evidence" value="ECO:0007669"/>
    <property type="project" value="InterPro"/>
</dbReference>
<evidence type="ECO:0000313" key="3">
    <source>
        <dbReference type="EMBL" id="MBO8446733.1"/>
    </source>
</evidence>
<dbReference type="InterPro" id="IPR036565">
    <property type="entry name" value="Mur-like_cat_sf"/>
</dbReference>
<protein>
    <submittedName>
        <fullName evidence="3">UDP-N-acetylmuramate--L-alanine ligase</fullName>
        <ecNumber evidence="3">6.3.2.8</ecNumber>
    </submittedName>
</protein>
<reference evidence="3" key="1">
    <citation type="submission" date="2020-10" db="EMBL/GenBank/DDBJ databases">
        <authorList>
            <person name="Gilroy R."/>
        </authorList>
    </citation>
    <scope>NUCLEOTIDE SEQUENCE</scope>
    <source>
        <strain evidence="3">D3-1215</strain>
    </source>
</reference>
<feature type="non-terminal residue" evidence="3">
    <location>
        <position position="1"/>
    </location>
</feature>
<dbReference type="Pfam" id="PF02875">
    <property type="entry name" value="Mur_ligase_C"/>
    <property type="match status" value="1"/>
</dbReference>
<gene>
    <name evidence="3" type="ORF">IAC32_03175</name>
</gene>
<dbReference type="Proteomes" id="UP000823637">
    <property type="component" value="Unassembled WGS sequence"/>
</dbReference>
<dbReference type="AlphaFoldDB" id="A0A9D9HE49"/>
<keyword evidence="3" id="KW-0436">Ligase</keyword>
<dbReference type="PANTHER" id="PTHR43445:SF3">
    <property type="entry name" value="UDP-N-ACETYLMURAMATE--L-ALANINE LIGASE"/>
    <property type="match status" value="1"/>
</dbReference>
<dbReference type="PANTHER" id="PTHR43445">
    <property type="entry name" value="UDP-N-ACETYLMURAMATE--L-ALANINE LIGASE-RELATED"/>
    <property type="match status" value="1"/>
</dbReference>
<dbReference type="GO" id="GO:0008763">
    <property type="term" value="F:UDP-N-acetylmuramate-L-alanine ligase activity"/>
    <property type="evidence" value="ECO:0007669"/>
    <property type="project" value="UniProtKB-EC"/>
</dbReference>
<reference evidence="3" key="2">
    <citation type="journal article" date="2021" name="PeerJ">
        <title>Extensive microbial diversity within the chicken gut microbiome revealed by metagenomics and culture.</title>
        <authorList>
            <person name="Gilroy R."/>
            <person name="Ravi A."/>
            <person name="Getino M."/>
            <person name="Pursley I."/>
            <person name="Horton D.L."/>
            <person name="Alikhan N.F."/>
            <person name="Baker D."/>
            <person name="Gharbi K."/>
            <person name="Hall N."/>
            <person name="Watson M."/>
            <person name="Adriaenssens E.M."/>
            <person name="Foster-Nyarko E."/>
            <person name="Jarju S."/>
            <person name="Secka A."/>
            <person name="Antonio M."/>
            <person name="Oren A."/>
            <person name="Chaudhuri R.R."/>
            <person name="La Ragione R."/>
            <person name="Hildebrand F."/>
            <person name="Pallen M.J."/>
        </authorList>
    </citation>
    <scope>NUCLEOTIDE SEQUENCE</scope>
    <source>
        <strain evidence="3">D3-1215</strain>
    </source>
</reference>
<comment type="caution">
    <text evidence="3">The sequence shown here is derived from an EMBL/GenBank/DDBJ whole genome shotgun (WGS) entry which is preliminary data.</text>
</comment>
<dbReference type="SUPFAM" id="SSF53623">
    <property type="entry name" value="MurD-like peptide ligases, catalytic domain"/>
    <property type="match status" value="1"/>
</dbReference>
<feature type="domain" description="Mur ligase central" evidence="2">
    <location>
        <begin position="70"/>
        <end position="249"/>
    </location>
</feature>
<sequence>EKEGINIHYTDNINLVPVTFMDSENTTVIYTPAVPENMKEFQFFKKSGFRMIKRSQALGLITEGKQAVCVAGSHGKTTTTTMITHLLDQGKAGVNAFLGGISKNYGSNLVVSDKSETVVVEADEYDRSFLQLKPYIAVITATDSDHLDIYGSREKLLEAFSDFCSLIRSGGSLIYKKGIELDPKTVEGVRVYTYSKDDKQADFHAENIVCGDGATTFDFVYPGGRIDKVGLGAPAPINVENATAAMAVAKIEGVDDDGILQAMASFQGVARRFDTRIKTGKVVYIDDYAHHPKEISAAIASIKQLYPGKKICGVFQPHLYSRTRDFYKEFAESLSVLDTVVLLDIYPARELPIEGVSSALILDNITAWDKCLATKQNLLKVLDSKNFDVLLTLGAGDIDRLVPQIENYLKTKNV</sequence>
<accession>A0A9D9HE49</accession>
<proteinExistence type="predicted"/>
<dbReference type="Gene3D" id="3.90.190.20">
    <property type="entry name" value="Mur ligase, C-terminal domain"/>
    <property type="match status" value="1"/>
</dbReference>
<dbReference type="EC" id="6.3.2.8" evidence="3"/>
<evidence type="ECO:0000259" key="2">
    <source>
        <dbReference type="Pfam" id="PF08245"/>
    </source>
</evidence>
<evidence type="ECO:0000259" key="1">
    <source>
        <dbReference type="Pfam" id="PF02875"/>
    </source>
</evidence>
<dbReference type="SUPFAM" id="SSF53244">
    <property type="entry name" value="MurD-like peptide ligases, peptide-binding domain"/>
    <property type="match status" value="1"/>
</dbReference>